<dbReference type="PANTHER" id="PTHR36710:SF13">
    <property type="entry name" value="PUTATIVE-RELATED"/>
    <property type="match status" value="1"/>
</dbReference>
<dbReference type="InterPro" id="IPR034087">
    <property type="entry name" value="C/VIF1"/>
</dbReference>
<dbReference type="CDD" id="cd15796">
    <property type="entry name" value="CIF_like"/>
    <property type="match status" value="1"/>
</dbReference>
<dbReference type="InterPro" id="IPR035513">
    <property type="entry name" value="Invertase/methylesterase_inhib"/>
</dbReference>
<accession>B9RZT9</accession>
<dbReference type="STRING" id="3988.B9RZT9"/>
<evidence type="ECO:0000313" key="7">
    <source>
        <dbReference type="Proteomes" id="UP000008311"/>
    </source>
</evidence>
<dbReference type="InterPro" id="IPR052421">
    <property type="entry name" value="PCW_Enzyme_Inhibitor"/>
</dbReference>
<dbReference type="OMA" id="CKQTPHH"/>
<dbReference type="EMBL" id="EQ973835">
    <property type="protein sequence ID" value="EEF43122.1"/>
    <property type="molecule type" value="Genomic_DNA"/>
</dbReference>
<feature type="domain" description="Pectinesterase inhibitor" evidence="5">
    <location>
        <begin position="33"/>
        <end position="173"/>
    </location>
</feature>
<dbReference type="SMART" id="SM00856">
    <property type="entry name" value="PMEI"/>
    <property type="match status" value="1"/>
</dbReference>
<dbReference type="Proteomes" id="UP000008311">
    <property type="component" value="Unassembled WGS sequence"/>
</dbReference>
<dbReference type="FunFam" id="1.20.140.40:FF:000009">
    <property type="entry name" value="Invertase/pectin methylesterase inhibitor family protein"/>
    <property type="match status" value="1"/>
</dbReference>
<comment type="similarity">
    <text evidence="3">Belongs to the PMEI family.</text>
</comment>
<evidence type="ECO:0000256" key="3">
    <source>
        <dbReference type="ARBA" id="ARBA00038471"/>
    </source>
</evidence>
<dbReference type="SUPFAM" id="SSF101148">
    <property type="entry name" value="Plant invertase/pectin methylesterase inhibitor"/>
    <property type="match status" value="1"/>
</dbReference>
<evidence type="ECO:0000256" key="1">
    <source>
        <dbReference type="ARBA" id="ARBA00022729"/>
    </source>
</evidence>
<keyword evidence="7" id="KW-1185">Reference proteome</keyword>
<dbReference type="Pfam" id="PF04043">
    <property type="entry name" value="PMEI"/>
    <property type="match status" value="1"/>
</dbReference>
<sequence length="178" mass="19283">MHNTVMSKTSIFLAHAPIFIIFLLLTQSSFVQSDASLISNICKQTPNYNLCVTSLNSDPRSAKADTTGLALIMVDIIKARATASLNFIRHQYHKSPRLKKQLTSCAHGYDAILTLDIPEAYEALQKGVPKFAQDAANDAAVEANSCEGGFHGNSPMKKLNVLVHDTSAVASAVIRLLL</sequence>
<feature type="signal peptide" evidence="4">
    <location>
        <begin position="1"/>
        <end position="33"/>
    </location>
</feature>
<evidence type="ECO:0000259" key="5">
    <source>
        <dbReference type="SMART" id="SM00856"/>
    </source>
</evidence>
<name>B9RZT9_RICCO</name>
<keyword evidence="1 4" id="KW-0732">Signal</keyword>
<dbReference type="PANTHER" id="PTHR36710">
    <property type="entry name" value="PECTINESTERASE INHIBITOR-LIKE"/>
    <property type="match status" value="1"/>
</dbReference>
<evidence type="ECO:0000256" key="4">
    <source>
        <dbReference type="SAM" id="SignalP"/>
    </source>
</evidence>
<dbReference type="OrthoDB" id="1918674at2759"/>
<dbReference type="InParanoid" id="B9RZT9"/>
<dbReference type="NCBIfam" id="TIGR01614">
    <property type="entry name" value="PME_inhib"/>
    <property type="match status" value="1"/>
</dbReference>
<dbReference type="Gene3D" id="1.20.140.40">
    <property type="entry name" value="Invertase/pectin methylesterase inhibitor family protein"/>
    <property type="match status" value="1"/>
</dbReference>
<dbReference type="AlphaFoldDB" id="B9RZT9"/>
<dbReference type="FunCoup" id="B9RZT9">
    <property type="interactions" value="29"/>
</dbReference>
<evidence type="ECO:0000256" key="2">
    <source>
        <dbReference type="ARBA" id="ARBA00023157"/>
    </source>
</evidence>
<dbReference type="KEGG" id="rcu:8258848"/>
<organism evidence="6 7">
    <name type="scientific">Ricinus communis</name>
    <name type="common">Castor bean</name>
    <dbReference type="NCBI Taxonomy" id="3988"/>
    <lineage>
        <taxon>Eukaryota</taxon>
        <taxon>Viridiplantae</taxon>
        <taxon>Streptophyta</taxon>
        <taxon>Embryophyta</taxon>
        <taxon>Tracheophyta</taxon>
        <taxon>Spermatophyta</taxon>
        <taxon>Magnoliopsida</taxon>
        <taxon>eudicotyledons</taxon>
        <taxon>Gunneridae</taxon>
        <taxon>Pentapetalae</taxon>
        <taxon>rosids</taxon>
        <taxon>fabids</taxon>
        <taxon>Malpighiales</taxon>
        <taxon>Euphorbiaceae</taxon>
        <taxon>Acalyphoideae</taxon>
        <taxon>Acalypheae</taxon>
        <taxon>Ricinus</taxon>
    </lineage>
</organism>
<dbReference type="GO" id="GO:0009505">
    <property type="term" value="C:plant-type cell wall"/>
    <property type="evidence" value="ECO:0000318"/>
    <property type="project" value="GO_Central"/>
</dbReference>
<evidence type="ECO:0000313" key="6">
    <source>
        <dbReference type="EMBL" id="EEF43122.1"/>
    </source>
</evidence>
<dbReference type="GO" id="GO:0009827">
    <property type="term" value="P:plant-type cell wall modification"/>
    <property type="evidence" value="ECO:0000318"/>
    <property type="project" value="GO_Central"/>
</dbReference>
<dbReference type="eggNOG" id="ENOG502S67R">
    <property type="taxonomic scope" value="Eukaryota"/>
</dbReference>
<feature type="chain" id="PRO_5002891420" evidence="4">
    <location>
        <begin position="34"/>
        <end position="178"/>
    </location>
</feature>
<protein>
    <submittedName>
        <fullName evidence="6">Pectinesterase inhibitor, putative</fullName>
    </submittedName>
</protein>
<keyword evidence="2" id="KW-1015">Disulfide bond</keyword>
<gene>
    <name evidence="6" type="ORF">RCOM_1001370</name>
</gene>
<dbReference type="GO" id="GO:0004857">
    <property type="term" value="F:enzyme inhibitor activity"/>
    <property type="evidence" value="ECO:0000318"/>
    <property type="project" value="GO_Central"/>
</dbReference>
<dbReference type="InterPro" id="IPR006501">
    <property type="entry name" value="Pectinesterase_inhib_dom"/>
</dbReference>
<proteinExistence type="inferred from homology"/>
<reference evidence="7" key="1">
    <citation type="journal article" date="2010" name="Nat. Biotechnol.">
        <title>Draft genome sequence of the oilseed species Ricinus communis.</title>
        <authorList>
            <person name="Chan A.P."/>
            <person name="Crabtree J."/>
            <person name="Zhao Q."/>
            <person name="Lorenzi H."/>
            <person name="Orvis J."/>
            <person name="Puiu D."/>
            <person name="Melake-Berhan A."/>
            <person name="Jones K.M."/>
            <person name="Redman J."/>
            <person name="Chen G."/>
            <person name="Cahoon E.B."/>
            <person name="Gedil M."/>
            <person name="Stanke M."/>
            <person name="Haas B.J."/>
            <person name="Wortman J.R."/>
            <person name="Fraser-Liggett C.M."/>
            <person name="Ravel J."/>
            <person name="Rabinowicz P.D."/>
        </authorList>
    </citation>
    <scope>NUCLEOTIDE SEQUENCE [LARGE SCALE GENOMIC DNA]</scope>
    <source>
        <strain evidence="7">cv. Hale</strain>
    </source>
</reference>